<dbReference type="InterPro" id="IPR043128">
    <property type="entry name" value="Rev_trsase/Diguanyl_cyclase"/>
</dbReference>
<sequence length="115" mass="13420">MKLGGRRKSGNIEEVEVTTPVIITWNNYKSSMRVYLEELNNSTIPDRYPIPRIHGTLIQLSTAKFITSMDALKGFNQLVLTPHARKLLRRIAHCVIYEYFRMPLVLKIHRLIIKE</sequence>
<protein>
    <recommendedName>
        <fullName evidence="3">Reverse transcriptase domain-containing protein</fullName>
    </recommendedName>
</protein>
<evidence type="ECO:0008006" key="3">
    <source>
        <dbReference type="Google" id="ProtNLM"/>
    </source>
</evidence>
<dbReference type="SUPFAM" id="SSF56672">
    <property type="entry name" value="DNA/RNA polymerases"/>
    <property type="match status" value="1"/>
</dbReference>
<dbReference type="Gene3D" id="3.10.10.10">
    <property type="entry name" value="HIV Type 1 Reverse Transcriptase, subunit A, domain 1"/>
    <property type="match status" value="1"/>
</dbReference>
<keyword evidence="2" id="KW-1185">Reference proteome</keyword>
<proteinExistence type="predicted"/>
<dbReference type="OrthoDB" id="6776860at2759"/>
<organism evidence="1 2">
    <name type="scientific">Austropuccinia psidii MF-1</name>
    <dbReference type="NCBI Taxonomy" id="1389203"/>
    <lineage>
        <taxon>Eukaryota</taxon>
        <taxon>Fungi</taxon>
        <taxon>Dikarya</taxon>
        <taxon>Basidiomycota</taxon>
        <taxon>Pucciniomycotina</taxon>
        <taxon>Pucciniomycetes</taxon>
        <taxon>Pucciniales</taxon>
        <taxon>Sphaerophragmiaceae</taxon>
        <taxon>Austropuccinia</taxon>
    </lineage>
</organism>
<evidence type="ECO:0000313" key="2">
    <source>
        <dbReference type="Proteomes" id="UP000765509"/>
    </source>
</evidence>
<dbReference type="EMBL" id="AVOT02021201">
    <property type="protein sequence ID" value="MBW0509864.1"/>
    <property type="molecule type" value="Genomic_DNA"/>
</dbReference>
<name>A0A9Q3DV70_9BASI</name>
<dbReference type="InterPro" id="IPR043502">
    <property type="entry name" value="DNA/RNA_pol_sf"/>
</dbReference>
<comment type="caution">
    <text evidence="1">The sequence shown here is derived from an EMBL/GenBank/DDBJ whole genome shotgun (WGS) entry which is preliminary data.</text>
</comment>
<dbReference type="Proteomes" id="UP000765509">
    <property type="component" value="Unassembled WGS sequence"/>
</dbReference>
<evidence type="ECO:0000313" key="1">
    <source>
        <dbReference type="EMBL" id="MBW0509864.1"/>
    </source>
</evidence>
<gene>
    <name evidence="1" type="ORF">O181_049579</name>
</gene>
<dbReference type="AlphaFoldDB" id="A0A9Q3DV70"/>
<dbReference type="Gene3D" id="3.30.70.270">
    <property type="match status" value="1"/>
</dbReference>
<accession>A0A9Q3DV70</accession>
<reference evidence="1" key="1">
    <citation type="submission" date="2021-03" db="EMBL/GenBank/DDBJ databases">
        <title>Draft genome sequence of rust myrtle Austropuccinia psidii MF-1, a brazilian biotype.</title>
        <authorList>
            <person name="Quecine M.C."/>
            <person name="Pachon D.M.R."/>
            <person name="Bonatelli M.L."/>
            <person name="Correr F.H."/>
            <person name="Franceschini L.M."/>
            <person name="Leite T.F."/>
            <person name="Margarido G.R.A."/>
            <person name="Almeida C.A."/>
            <person name="Ferrarezi J.A."/>
            <person name="Labate C.A."/>
        </authorList>
    </citation>
    <scope>NUCLEOTIDE SEQUENCE</scope>
    <source>
        <strain evidence="1">MF-1</strain>
    </source>
</reference>